<gene>
    <name evidence="14" type="ORF">B0T18DRAFT_375992</name>
</gene>
<evidence type="ECO:0000256" key="4">
    <source>
        <dbReference type="ARBA" id="ARBA00022684"/>
    </source>
</evidence>
<dbReference type="NCBIfam" id="TIGR01986">
    <property type="entry name" value="glut_syn_euk"/>
    <property type="match status" value="1"/>
</dbReference>
<evidence type="ECO:0000256" key="2">
    <source>
        <dbReference type="ARBA" id="ARBA00010385"/>
    </source>
</evidence>
<dbReference type="InterPro" id="IPR037013">
    <property type="entry name" value="GSH-S_sub-bd_sf"/>
</dbReference>
<dbReference type="Gene3D" id="3.40.50.1760">
    <property type="entry name" value="Glutathione synthase, substrate-binding domain superfamily, eukaryotic"/>
    <property type="match status" value="1"/>
</dbReference>
<evidence type="ECO:0000313" key="14">
    <source>
        <dbReference type="EMBL" id="KAK0738323.1"/>
    </source>
</evidence>
<keyword evidence="8 9" id="KW-0460">Magnesium</keyword>
<dbReference type="EMBL" id="JAUKUD010000007">
    <property type="protein sequence ID" value="KAK0738323.1"/>
    <property type="molecule type" value="Genomic_DNA"/>
</dbReference>
<feature type="binding site" evidence="10">
    <location>
        <position position="485"/>
    </location>
    <ligand>
        <name>ATP</name>
        <dbReference type="ChEBI" id="CHEBI:30616"/>
    </ligand>
</feature>
<dbReference type="InterPro" id="IPR014049">
    <property type="entry name" value="Glutathione_synthase_N_euk"/>
</dbReference>
<feature type="binding site" evidence="10">
    <location>
        <position position="133"/>
    </location>
    <ligand>
        <name>substrate</name>
    </ligand>
</feature>
<evidence type="ECO:0000256" key="8">
    <source>
        <dbReference type="ARBA" id="ARBA00022842"/>
    </source>
</evidence>
<feature type="binding site" evidence="11">
    <location>
        <position position="153"/>
    </location>
    <ligand>
        <name>Mg(2+)</name>
        <dbReference type="ChEBI" id="CHEBI:18420"/>
    </ligand>
</feature>
<sequence>MAASPTKSTFPPSLDVLEQEHLVQVIKDWSIAHGLAVRPPTAVAANDPEGILAINAPVTLFPSPFPKACFEDAKAVQKAYNELYANISRDEKFLEELVHEVAAGDDFISNLWDVHLKVKEEGYVQNLTLGLFRSDYMVHHDDDGLQIKQVEFNTIASSFGGLSSQTSALHKHLAATEYPLLHNSAALPPLDLPPNLSTTSLAAGLAAGYTAYGPSALHHPTCILFLVQPSERNIFDQRHLEYALHSQTSAPIFRLTLPSLPSHTTLGPARQLLYHPPHNPALTYECAVTYLRAGYGPADYPTPLAWSARRTVERSATIACPSVLAQLSGMKKVQQVLASSAETLLARFLSKAADRAAVRRTFTNIYPLDGTAAGLAAREIATDAERCVGYVMKPQREGGGNNVYRGAIPGRLGELPEGHWGSYILMELITPPAVGNVILRNGRLEEGGVICELGVYGACLWDRSVGVGGGGVVYNEEAGYLLRTKGDQSEEGGVAAGFGCMDSVVLV</sequence>
<evidence type="ECO:0000256" key="3">
    <source>
        <dbReference type="ARBA" id="ARBA00022598"/>
    </source>
</evidence>
<dbReference type="PIRSF" id="PIRSF001558">
    <property type="entry name" value="GSHase"/>
    <property type="match status" value="1"/>
</dbReference>
<feature type="binding site" evidence="10">
    <location>
        <position position="151"/>
    </location>
    <ligand>
        <name>ATP</name>
        <dbReference type="ChEBI" id="CHEBI:30616"/>
    </ligand>
</feature>
<dbReference type="Gene3D" id="3.30.470.20">
    <property type="entry name" value="ATP-grasp fold, B domain"/>
    <property type="match status" value="1"/>
</dbReference>
<dbReference type="InterPro" id="IPR014042">
    <property type="entry name" value="Glutathione_synthase_a-hlx"/>
</dbReference>
<dbReference type="InterPro" id="IPR014709">
    <property type="entry name" value="Glutathione_synthase_C_euk"/>
</dbReference>
<reference evidence="14" key="1">
    <citation type="submission" date="2023-06" db="EMBL/GenBank/DDBJ databases">
        <title>Genome-scale phylogeny and comparative genomics of the fungal order Sordariales.</title>
        <authorList>
            <consortium name="Lawrence Berkeley National Laboratory"/>
            <person name="Hensen N."/>
            <person name="Bonometti L."/>
            <person name="Westerberg I."/>
            <person name="Brannstrom I.O."/>
            <person name="Guillou S."/>
            <person name="Cros-Aarteil S."/>
            <person name="Calhoun S."/>
            <person name="Haridas S."/>
            <person name="Kuo A."/>
            <person name="Mondo S."/>
            <person name="Pangilinan J."/>
            <person name="Riley R."/>
            <person name="LaButti K."/>
            <person name="Andreopoulos B."/>
            <person name="Lipzen A."/>
            <person name="Chen C."/>
            <person name="Yanf M."/>
            <person name="Daum C."/>
            <person name="Ng V."/>
            <person name="Clum A."/>
            <person name="Steindorff A."/>
            <person name="Ohm R."/>
            <person name="Martin F."/>
            <person name="Silar P."/>
            <person name="Natvig D."/>
            <person name="Lalanne C."/>
            <person name="Gautier V."/>
            <person name="Ament-velasquez S.L."/>
            <person name="Kruys A."/>
            <person name="Hutchinson M.I."/>
            <person name="Powell A.J."/>
            <person name="Barry K."/>
            <person name="Miller A.N."/>
            <person name="Grigoriev I.V."/>
            <person name="Debuchy R."/>
            <person name="Gladieux P."/>
            <person name="Thoren M.H."/>
            <person name="Johannesson H."/>
        </authorList>
    </citation>
    <scope>NUCLEOTIDE SEQUENCE</scope>
    <source>
        <strain evidence="14">SMH3187-1</strain>
    </source>
</reference>
<feature type="binding site" evidence="10">
    <location>
        <position position="491"/>
    </location>
    <ligand>
        <name>ATP</name>
        <dbReference type="ChEBI" id="CHEBI:30616"/>
    </ligand>
</feature>
<evidence type="ECO:0000256" key="6">
    <source>
        <dbReference type="ARBA" id="ARBA00022741"/>
    </source>
</evidence>
<dbReference type="Gene3D" id="3.30.1490.50">
    <property type="match status" value="1"/>
</dbReference>
<keyword evidence="6 9" id="KW-0547">Nucleotide-binding</keyword>
<dbReference type="PANTHER" id="PTHR11130">
    <property type="entry name" value="GLUTATHIONE SYNTHETASE"/>
    <property type="match status" value="1"/>
</dbReference>
<name>A0AA40BQ36_9PEZI</name>
<dbReference type="InterPro" id="IPR004887">
    <property type="entry name" value="GSH_synth_subst-bd"/>
</dbReference>
<dbReference type="GO" id="GO:0043295">
    <property type="term" value="F:glutathione binding"/>
    <property type="evidence" value="ECO:0007669"/>
    <property type="project" value="UniProtKB-UniRule"/>
</dbReference>
<dbReference type="Gene3D" id="3.30.1490.80">
    <property type="match status" value="1"/>
</dbReference>
<feature type="binding site" evidence="12">
    <location>
        <begin position="292"/>
        <end position="295"/>
    </location>
    <ligand>
        <name>substrate</name>
    </ligand>
</feature>
<dbReference type="AlphaFoldDB" id="A0AA40BQ36"/>
<organism evidence="14 15">
    <name type="scientific">Schizothecium vesticola</name>
    <dbReference type="NCBI Taxonomy" id="314040"/>
    <lineage>
        <taxon>Eukaryota</taxon>
        <taxon>Fungi</taxon>
        <taxon>Dikarya</taxon>
        <taxon>Ascomycota</taxon>
        <taxon>Pezizomycotina</taxon>
        <taxon>Sordariomycetes</taxon>
        <taxon>Sordariomycetidae</taxon>
        <taxon>Sordariales</taxon>
        <taxon>Schizotheciaceae</taxon>
        <taxon>Schizothecium</taxon>
    </lineage>
</organism>
<feature type="binding site" evidence="11">
    <location>
        <position position="397"/>
    </location>
    <ligand>
        <name>Mg(2+)</name>
        <dbReference type="ChEBI" id="CHEBI:18420"/>
    </ligand>
</feature>
<feature type="binding site" evidence="10">
    <location>
        <position position="331"/>
    </location>
    <ligand>
        <name>ATP</name>
        <dbReference type="ChEBI" id="CHEBI:30616"/>
    </ligand>
</feature>
<evidence type="ECO:0000256" key="10">
    <source>
        <dbReference type="PIRSR" id="PIRSR001558-1"/>
    </source>
</evidence>
<comment type="cofactor">
    <cofactor evidence="9 11">
        <name>Mg(2+)</name>
        <dbReference type="ChEBI" id="CHEBI:18420"/>
    </cofactor>
    <text evidence="9 11">Binds 1 Mg(2+) ion per subunit.</text>
</comment>
<dbReference type="Pfam" id="PF03917">
    <property type="entry name" value="GSH_synth_ATP"/>
    <property type="match status" value="1"/>
</dbReference>
<dbReference type="PANTHER" id="PTHR11130:SF0">
    <property type="entry name" value="GLUTATHIONE SYNTHETASE"/>
    <property type="match status" value="1"/>
</dbReference>
<feature type="domain" description="Glutathione synthase substrate-binding" evidence="13">
    <location>
        <begin position="221"/>
        <end position="328"/>
    </location>
</feature>
<dbReference type="Proteomes" id="UP001172155">
    <property type="component" value="Unassembled WGS sequence"/>
</dbReference>
<dbReference type="SUPFAM" id="SSF52440">
    <property type="entry name" value="PreATP-grasp domain"/>
    <property type="match status" value="1"/>
</dbReference>
<evidence type="ECO:0000259" key="13">
    <source>
        <dbReference type="Pfam" id="PF03199"/>
    </source>
</evidence>
<evidence type="ECO:0000256" key="7">
    <source>
        <dbReference type="ARBA" id="ARBA00022840"/>
    </source>
</evidence>
<accession>A0AA40BQ36</accession>
<evidence type="ECO:0000256" key="1">
    <source>
        <dbReference type="ARBA" id="ARBA00004965"/>
    </source>
</evidence>
<evidence type="ECO:0000256" key="5">
    <source>
        <dbReference type="ARBA" id="ARBA00022723"/>
    </source>
</evidence>
<dbReference type="InterPro" id="IPR016185">
    <property type="entry name" value="PreATP-grasp_dom_sf"/>
</dbReference>
<evidence type="ECO:0000256" key="9">
    <source>
        <dbReference type="PIRNR" id="PIRNR001558"/>
    </source>
</evidence>
<keyword evidence="15" id="KW-1185">Reference proteome</keyword>
<dbReference type="SUPFAM" id="SSF56059">
    <property type="entry name" value="Glutathione synthetase ATP-binding domain-like"/>
    <property type="match status" value="1"/>
</dbReference>
<feature type="binding site" evidence="12">
    <location>
        <begin position="155"/>
        <end position="158"/>
    </location>
    <ligand>
        <name>substrate</name>
    </ligand>
</feature>
<comment type="similarity">
    <text evidence="2 9">Belongs to the eukaryotic GSH synthase family.</text>
</comment>
<keyword evidence="3 9" id="KW-0436">Ligase</keyword>
<keyword evidence="7 9" id="KW-0067">ATP-binding</keyword>
<dbReference type="GO" id="GO:0005829">
    <property type="term" value="C:cytosol"/>
    <property type="evidence" value="ECO:0007669"/>
    <property type="project" value="TreeGrafter"/>
</dbReference>
<evidence type="ECO:0000256" key="11">
    <source>
        <dbReference type="PIRSR" id="PIRSR001558-2"/>
    </source>
</evidence>
<feature type="binding site" evidence="10">
    <location>
        <position position="237"/>
    </location>
    <ligand>
        <name>substrate</name>
    </ligand>
</feature>
<keyword evidence="4 9" id="KW-0317">Glutathione biosynthesis</keyword>
<feature type="binding site" evidence="10">
    <location>
        <position position="483"/>
    </location>
    <ligand>
        <name>substrate</name>
    </ligand>
</feature>
<feature type="binding site" evidence="10">
    <location>
        <position position="404"/>
    </location>
    <ligand>
        <name>ATP</name>
        <dbReference type="ChEBI" id="CHEBI:30616"/>
    </ligand>
</feature>
<comment type="caution">
    <text evidence="14">The sequence shown here is derived from an EMBL/GenBank/DDBJ whole genome shotgun (WGS) entry which is preliminary data.</text>
</comment>
<evidence type="ECO:0000313" key="15">
    <source>
        <dbReference type="Proteomes" id="UP001172155"/>
    </source>
</evidence>
<comment type="catalytic activity">
    <reaction evidence="9">
        <text>gamma-L-glutamyl-L-cysteine + glycine + ATP = glutathione + ADP + phosphate + H(+)</text>
        <dbReference type="Rhea" id="RHEA:13557"/>
        <dbReference type="ChEBI" id="CHEBI:15378"/>
        <dbReference type="ChEBI" id="CHEBI:30616"/>
        <dbReference type="ChEBI" id="CHEBI:43474"/>
        <dbReference type="ChEBI" id="CHEBI:57305"/>
        <dbReference type="ChEBI" id="CHEBI:57925"/>
        <dbReference type="ChEBI" id="CHEBI:58173"/>
        <dbReference type="ChEBI" id="CHEBI:456216"/>
        <dbReference type="EC" id="6.3.2.3"/>
    </reaction>
</comment>
<feature type="binding site" evidence="10">
    <location>
        <begin position="426"/>
        <end position="429"/>
    </location>
    <ligand>
        <name>ATP</name>
        <dbReference type="ChEBI" id="CHEBI:30616"/>
    </ligand>
</feature>
<evidence type="ECO:0000256" key="12">
    <source>
        <dbReference type="PIRSR" id="PIRSR001558-3"/>
    </source>
</evidence>
<proteinExistence type="inferred from homology"/>
<feature type="binding site" evidence="10">
    <location>
        <position position="452"/>
    </location>
    <ligand>
        <name>ATP</name>
        <dbReference type="ChEBI" id="CHEBI:30616"/>
    </ligand>
</feature>
<dbReference type="GO" id="GO:0000287">
    <property type="term" value="F:magnesium ion binding"/>
    <property type="evidence" value="ECO:0007669"/>
    <property type="project" value="UniProtKB-UniRule"/>
</dbReference>
<dbReference type="FunFam" id="3.30.1490.50:FF:000002">
    <property type="entry name" value="Glutathione synthetase"/>
    <property type="match status" value="1"/>
</dbReference>
<dbReference type="InterPro" id="IPR005615">
    <property type="entry name" value="Glutathione_synthase"/>
</dbReference>
<dbReference type="GO" id="GO:0004363">
    <property type="term" value="F:glutathione synthase activity"/>
    <property type="evidence" value="ECO:0007669"/>
    <property type="project" value="UniProtKB-UniRule"/>
</dbReference>
<dbReference type="EC" id="6.3.2.3" evidence="9"/>
<keyword evidence="5 9" id="KW-0479">Metal-binding</keyword>
<dbReference type="Gene3D" id="1.10.1080.10">
    <property type="entry name" value="Glutathione Synthetase, Chain A, domain 3"/>
    <property type="match status" value="1"/>
</dbReference>
<feature type="binding site" evidence="11">
    <location>
        <position position="151"/>
    </location>
    <ligand>
        <name>Mg(2+)</name>
        <dbReference type="ChEBI" id="CHEBI:18420"/>
    </ligand>
</feature>
<dbReference type="GO" id="GO:0005524">
    <property type="term" value="F:ATP binding"/>
    <property type="evidence" value="ECO:0007669"/>
    <property type="project" value="UniProtKB-UniRule"/>
</dbReference>
<feature type="binding site" evidence="12">
    <location>
        <begin position="231"/>
        <end position="233"/>
    </location>
    <ligand>
        <name>substrate</name>
    </ligand>
</feature>
<feature type="binding site" evidence="12">
    <location>
        <begin position="494"/>
        <end position="495"/>
    </location>
    <ligand>
        <name>substrate</name>
    </ligand>
</feature>
<feature type="binding site" evidence="10">
    <location>
        <begin position="393"/>
        <end position="402"/>
    </location>
    <ligand>
        <name>ATP</name>
        <dbReference type="ChEBI" id="CHEBI:30616"/>
    </ligand>
</feature>
<protein>
    <recommendedName>
        <fullName evidence="9">Glutathione synthetase</fullName>
        <shortName evidence="9">GSH-S</shortName>
        <ecNumber evidence="9">6.3.2.3</ecNumber>
    </recommendedName>
</protein>
<dbReference type="Pfam" id="PF03199">
    <property type="entry name" value="GSH_synthase"/>
    <property type="match status" value="1"/>
</dbReference>
<comment type="pathway">
    <text evidence="1 9">Sulfur metabolism; glutathione biosynthesis; glutathione from L-cysteine and L-glutamate: step 2/2.</text>
</comment>